<sequence>MILFYLRGLRNCKLDLTETIHFLSKLRTQKEQTKPRLKN</sequence>
<reference evidence="1" key="1">
    <citation type="submission" date="2018-02" db="EMBL/GenBank/DDBJ databases">
        <title>Rhizophora mucronata_Transcriptome.</title>
        <authorList>
            <person name="Meera S.P."/>
            <person name="Sreeshan A."/>
            <person name="Augustine A."/>
        </authorList>
    </citation>
    <scope>NUCLEOTIDE SEQUENCE</scope>
    <source>
        <tissue evidence="1">Leaf</tissue>
    </source>
</reference>
<protein>
    <submittedName>
        <fullName evidence="1">Uncharacterized protein</fullName>
    </submittedName>
</protein>
<dbReference type="AlphaFoldDB" id="A0A2P2NDZ8"/>
<name>A0A2P2NDZ8_RHIMU</name>
<accession>A0A2P2NDZ8</accession>
<proteinExistence type="predicted"/>
<dbReference type="EMBL" id="GGEC01060224">
    <property type="protein sequence ID" value="MBX40708.1"/>
    <property type="molecule type" value="Transcribed_RNA"/>
</dbReference>
<evidence type="ECO:0000313" key="1">
    <source>
        <dbReference type="EMBL" id="MBX40708.1"/>
    </source>
</evidence>
<organism evidence="1">
    <name type="scientific">Rhizophora mucronata</name>
    <name type="common">Asiatic mangrove</name>
    <dbReference type="NCBI Taxonomy" id="61149"/>
    <lineage>
        <taxon>Eukaryota</taxon>
        <taxon>Viridiplantae</taxon>
        <taxon>Streptophyta</taxon>
        <taxon>Embryophyta</taxon>
        <taxon>Tracheophyta</taxon>
        <taxon>Spermatophyta</taxon>
        <taxon>Magnoliopsida</taxon>
        <taxon>eudicotyledons</taxon>
        <taxon>Gunneridae</taxon>
        <taxon>Pentapetalae</taxon>
        <taxon>rosids</taxon>
        <taxon>fabids</taxon>
        <taxon>Malpighiales</taxon>
        <taxon>Rhizophoraceae</taxon>
        <taxon>Rhizophora</taxon>
    </lineage>
</organism>